<keyword evidence="3" id="KW-0223">Dioxygenase</keyword>
<dbReference type="Pfam" id="PF12851">
    <property type="entry name" value="Tet_JBP"/>
    <property type="match status" value="1"/>
</dbReference>
<evidence type="ECO:0000259" key="6">
    <source>
        <dbReference type="Pfam" id="PF12851"/>
    </source>
</evidence>
<keyword evidence="4" id="KW-0560">Oxidoreductase</keyword>
<evidence type="ECO:0000256" key="5">
    <source>
        <dbReference type="ARBA" id="ARBA00023004"/>
    </source>
</evidence>
<name>A0A6C0HGM4_9ZZZZ</name>
<evidence type="ECO:0000256" key="3">
    <source>
        <dbReference type="ARBA" id="ARBA00022964"/>
    </source>
</evidence>
<dbReference type="GO" id="GO:0046872">
    <property type="term" value="F:metal ion binding"/>
    <property type="evidence" value="ECO:0007669"/>
    <property type="project" value="UniProtKB-KW"/>
</dbReference>
<dbReference type="InterPro" id="IPR024779">
    <property type="entry name" value="2OGFeDO_JBP1/TET_oxygenase_dom"/>
</dbReference>
<evidence type="ECO:0000256" key="1">
    <source>
        <dbReference type="ARBA" id="ARBA00001954"/>
    </source>
</evidence>
<keyword evidence="2" id="KW-0479">Metal-binding</keyword>
<dbReference type="GO" id="GO:0051213">
    <property type="term" value="F:dioxygenase activity"/>
    <property type="evidence" value="ECO:0007669"/>
    <property type="project" value="UniProtKB-KW"/>
</dbReference>
<organism evidence="7">
    <name type="scientific">viral metagenome</name>
    <dbReference type="NCBI Taxonomy" id="1070528"/>
    <lineage>
        <taxon>unclassified sequences</taxon>
        <taxon>metagenomes</taxon>
        <taxon>organismal metagenomes</taxon>
    </lineage>
</organism>
<accession>A0A6C0HGM4</accession>
<evidence type="ECO:0000256" key="2">
    <source>
        <dbReference type="ARBA" id="ARBA00022723"/>
    </source>
</evidence>
<dbReference type="AlphaFoldDB" id="A0A6C0HGM4"/>
<evidence type="ECO:0000313" key="7">
    <source>
        <dbReference type="EMBL" id="QHT79530.1"/>
    </source>
</evidence>
<sequence length="310" mass="36126">MIIKKEKKNGVEIIHVKKDKTDEEMEKIANTLIKPASIHFIVKHDTDVYTEDGKLLLKFRKHKLPKAEITQFYDNVINFAKRTYSSNRGSTSASKNKNVYENPKVLSNIIGYMDSFSPSQKVLFKQLRKTINIIARECRFNVEYPEKYKQLIPLIQKIDHLYKKMLPTYYAKQVKKANQTYFRIPKTAFTTITTNVNFQTSIHKDKGDDAEGFGNLAVIENGKYSGAETCFPQYGIGVDVRNEDILFMDVHQWHGNLPMIYDEKDAIRLSIVCYLRYRVWENTRKISRKVLDKHNKTVKSIKQPALEKGF</sequence>
<proteinExistence type="predicted"/>
<evidence type="ECO:0000256" key="4">
    <source>
        <dbReference type="ARBA" id="ARBA00023002"/>
    </source>
</evidence>
<feature type="domain" description="2OGFeDO JBP1/TET oxygenase" evidence="6">
    <location>
        <begin position="130"/>
        <end position="276"/>
    </location>
</feature>
<keyword evidence="5" id="KW-0408">Iron</keyword>
<dbReference type="Gene3D" id="3.60.130.30">
    <property type="match status" value="1"/>
</dbReference>
<protein>
    <recommendedName>
        <fullName evidence="6">2OGFeDO JBP1/TET oxygenase domain-containing protein</fullName>
    </recommendedName>
</protein>
<comment type="cofactor">
    <cofactor evidence="1">
        <name>Fe(2+)</name>
        <dbReference type="ChEBI" id="CHEBI:29033"/>
    </cofactor>
</comment>
<reference evidence="7" key="1">
    <citation type="journal article" date="2020" name="Nature">
        <title>Giant virus diversity and host interactions through global metagenomics.</title>
        <authorList>
            <person name="Schulz F."/>
            <person name="Roux S."/>
            <person name="Paez-Espino D."/>
            <person name="Jungbluth S."/>
            <person name="Walsh D.A."/>
            <person name="Denef V.J."/>
            <person name="McMahon K.D."/>
            <person name="Konstantinidis K.T."/>
            <person name="Eloe-Fadrosh E.A."/>
            <person name="Kyrpides N.C."/>
            <person name="Woyke T."/>
        </authorList>
    </citation>
    <scope>NUCLEOTIDE SEQUENCE</scope>
    <source>
        <strain evidence="7">GVMAG-M-3300023184-101</strain>
    </source>
</reference>
<dbReference type="EMBL" id="MN739950">
    <property type="protein sequence ID" value="QHT79530.1"/>
    <property type="molecule type" value="Genomic_DNA"/>
</dbReference>